<dbReference type="STRING" id="147828.A0A4S2LCQ4"/>
<accession>A0A4S2LCQ4</accession>
<name>A0A4S2LCQ4_OPIFE</name>
<feature type="domain" description="TRPM SLOG" evidence="1">
    <location>
        <begin position="150"/>
        <end position="355"/>
    </location>
</feature>
<dbReference type="GO" id="GO:0005886">
    <property type="term" value="C:plasma membrane"/>
    <property type="evidence" value="ECO:0007669"/>
    <property type="project" value="TreeGrafter"/>
</dbReference>
<dbReference type="PANTHER" id="PTHR13800">
    <property type="entry name" value="TRANSIENT RECEPTOR POTENTIAL CATION CHANNEL, SUBFAMILY M, MEMBER 6"/>
    <property type="match status" value="1"/>
</dbReference>
<dbReference type="Proteomes" id="UP000308267">
    <property type="component" value="Unassembled WGS sequence"/>
</dbReference>
<keyword evidence="3" id="KW-1185">Reference proteome</keyword>
<dbReference type="Pfam" id="PF18139">
    <property type="entry name" value="LSDAT_euk"/>
    <property type="match status" value="1"/>
</dbReference>
<dbReference type="AlphaFoldDB" id="A0A4S2LCQ4"/>
<dbReference type="InterPro" id="IPR041491">
    <property type="entry name" value="TRPM_SLOG"/>
</dbReference>
<sequence length="377" mass="42130">MTEMTDTVTPGLAQKVRFINDHFRCFNGDHLTAEKSHKSVRLISPPDQRSLDSTNSFGYIRFPTSSGKGNLVTEYLRIAYSDKVEDVMSLMGIHWRFKHPRIVRTGIEGDSTQAENLILKECQKELLKTTPKGSKPSRIPDTAWRVELDKNPRLCITVLGGMENFVLEESKRETFKKGLISAAGTTDGWIITTGLNKGVVRILSEALEDYHTCCLDPQSNRLRCLGIVSWRSVRNRLVLESNTYTSPADYVETTSSDEPDTAYLERHHTHYLFVDDGNRLTTGENKAVEFCAALCKALSKPMIKQGWAIPVVAVVLNGGVDVLEAAQKFIRQQLPVFVCVGSGRAADLVGLAHSLRLKYTGRIIFICCTEKLRICCS</sequence>
<protein>
    <recommendedName>
        <fullName evidence="1">TRPM SLOG domain-containing protein</fullName>
    </recommendedName>
</protein>
<evidence type="ECO:0000259" key="1">
    <source>
        <dbReference type="Pfam" id="PF18139"/>
    </source>
</evidence>
<organism evidence="2 3">
    <name type="scientific">Opisthorchis felineus</name>
    <dbReference type="NCBI Taxonomy" id="147828"/>
    <lineage>
        <taxon>Eukaryota</taxon>
        <taxon>Metazoa</taxon>
        <taxon>Spiralia</taxon>
        <taxon>Lophotrochozoa</taxon>
        <taxon>Platyhelminthes</taxon>
        <taxon>Trematoda</taxon>
        <taxon>Digenea</taxon>
        <taxon>Opisthorchiida</taxon>
        <taxon>Opisthorchiata</taxon>
        <taxon>Opisthorchiidae</taxon>
        <taxon>Opisthorchis</taxon>
    </lineage>
</organism>
<proteinExistence type="predicted"/>
<evidence type="ECO:0000313" key="3">
    <source>
        <dbReference type="Proteomes" id="UP000308267"/>
    </source>
</evidence>
<dbReference type="GO" id="GO:0030001">
    <property type="term" value="P:metal ion transport"/>
    <property type="evidence" value="ECO:0007669"/>
    <property type="project" value="TreeGrafter"/>
</dbReference>
<comment type="caution">
    <text evidence="2">The sequence shown here is derived from an EMBL/GenBank/DDBJ whole genome shotgun (WGS) entry which is preliminary data.</text>
</comment>
<dbReference type="GO" id="GO:0005261">
    <property type="term" value="F:monoatomic cation channel activity"/>
    <property type="evidence" value="ECO:0007669"/>
    <property type="project" value="TreeGrafter"/>
</dbReference>
<dbReference type="InterPro" id="IPR050927">
    <property type="entry name" value="TRPM"/>
</dbReference>
<dbReference type="PANTHER" id="PTHR13800:SF1">
    <property type="entry name" value="TRANSIENT RECEPTOR POTENTIAL CATION CHANNEL TRPM"/>
    <property type="match status" value="1"/>
</dbReference>
<gene>
    <name evidence="2" type="ORF">CRM22_008255</name>
</gene>
<evidence type="ECO:0000313" key="2">
    <source>
        <dbReference type="EMBL" id="TGZ60951.1"/>
    </source>
</evidence>
<dbReference type="EMBL" id="SJOL01008180">
    <property type="protein sequence ID" value="TGZ60951.1"/>
    <property type="molecule type" value="Genomic_DNA"/>
</dbReference>
<dbReference type="OrthoDB" id="6238217at2759"/>
<reference evidence="2 3" key="1">
    <citation type="journal article" date="2019" name="BMC Genomics">
        <title>New insights from Opisthorchis felineus genome: update on genomics of the epidemiologically important liver flukes.</title>
        <authorList>
            <person name="Ershov N.I."/>
            <person name="Mordvinov V.A."/>
            <person name="Prokhortchouk E.B."/>
            <person name="Pakharukova M.Y."/>
            <person name="Gunbin K.V."/>
            <person name="Ustyantsev K."/>
            <person name="Genaev M.A."/>
            <person name="Blinov A.G."/>
            <person name="Mazur A."/>
            <person name="Boulygina E."/>
            <person name="Tsygankova S."/>
            <person name="Khrameeva E."/>
            <person name="Chekanov N."/>
            <person name="Fan G."/>
            <person name="Xiao A."/>
            <person name="Zhang H."/>
            <person name="Xu X."/>
            <person name="Yang H."/>
            <person name="Solovyev V."/>
            <person name="Lee S.M."/>
            <person name="Liu X."/>
            <person name="Afonnikov D.A."/>
            <person name="Skryabin K.G."/>
        </authorList>
    </citation>
    <scope>NUCLEOTIDE SEQUENCE [LARGE SCALE GENOMIC DNA]</scope>
    <source>
        <strain evidence="2">AK-0245</strain>
        <tissue evidence="2">Whole organism</tissue>
    </source>
</reference>